<name>A0A1M4SAN9_9BACT</name>
<feature type="region of interest" description="Disordered" evidence="1">
    <location>
        <begin position="135"/>
        <end position="158"/>
    </location>
</feature>
<accession>A0A1M4SAN9</accession>
<dbReference type="EMBL" id="FQUO01000001">
    <property type="protein sequence ID" value="SHE29249.1"/>
    <property type="molecule type" value="Genomic_DNA"/>
</dbReference>
<reference evidence="2 3" key="1">
    <citation type="submission" date="2016-11" db="EMBL/GenBank/DDBJ databases">
        <authorList>
            <person name="Jaros S."/>
            <person name="Januszkiewicz K."/>
            <person name="Wedrychowicz H."/>
        </authorList>
    </citation>
    <scope>NUCLEOTIDE SEQUENCE [LARGE SCALE GENOMIC DNA]</scope>
    <source>
        <strain evidence="2 3">DSM 26897</strain>
    </source>
</reference>
<dbReference type="STRING" id="1302690.BUE76_23115"/>
<protein>
    <submittedName>
        <fullName evidence="2">Uncharacterized protein</fullName>
    </submittedName>
</protein>
<evidence type="ECO:0000256" key="1">
    <source>
        <dbReference type="SAM" id="MobiDB-lite"/>
    </source>
</evidence>
<keyword evidence="3" id="KW-1185">Reference proteome</keyword>
<evidence type="ECO:0000313" key="2">
    <source>
        <dbReference type="EMBL" id="SHE29249.1"/>
    </source>
</evidence>
<evidence type="ECO:0000313" key="3">
    <source>
        <dbReference type="Proteomes" id="UP000184368"/>
    </source>
</evidence>
<proteinExistence type="predicted"/>
<dbReference type="Proteomes" id="UP000184368">
    <property type="component" value="Unassembled WGS sequence"/>
</dbReference>
<gene>
    <name evidence="2" type="ORF">SAMN05444008_10150</name>
</gene>
<organism evidence="2 3">
    <name type="scientific">Cnuella takakiae</name>
    <dbReference type="NCBI Taxonomy" id="1302690"/>
    <lineage>
        <taxon>Bacteria</taxon>
        <taxon>Pseudomonadati</taxon>
        <taxon>Bacteroidota</taxon>
        <taxon>Chitinophagia</taxon>
        <taxon>Chitinophagales</taxon>
        <taxon>Chitinophagaceae</taxon>
        <taxon>Cnuella</taxon>
    </lineage>
</organism>
<sequence>MGSFITGYCQCENAVAFKCNGGRELKNGVVGEELPFTATLSIAKRKVVFTATINGEANTVSRDIKDIPICSWTDFLQNGKAQYKADLRKEHGDMESALITIESLNGKTKITCSSDPDTGTALQLEVVECTLAANGPTPAEQATPVKEGKPSRKKAKAF</sequence>
<dbReference type="AlphaFoldDB" id="A0A1M4SAN9"/>